<comment type="caution">
    <text evidence="2">The sequence shown here is derived from an EMBL/GenBank/DDBJ whole genome shotgun (WGS) entry which is preliminary data.</text>
</comment>
<dbReference type="AlphaFoldDB" id="A0A9X3ADL6"/>
<gene>
    <name evidence="2" type="ORF">NZH93_03120</name>
</gene>
<dbReference type="Proteomes" id="UP001141259">
    <property type="component" value="Unassembled WGS sequence"/>
</dbReference>
<keyword evidence="3" id="KW-1185">Reference proteome</keyword>
<evidence type="ECO:0000313" key="2">
    <source>
        <dbReference type="EMBL" id="MCS7475831.1"/>
    </source>
</evidence>
<feature type="region of interest" description="Disordered" evidence="1">
    <location>
        <begin position="1"/>
        <end position="24"/>
    </location>
</feature>
<evidence type="ECO:0000256" key="1">
    <source>
        <dbReference type="SAM" id="MobiDB-lite"/>
    </source>
</evidence>
<proteinExistence type="predicted"/>
<accession>A0A9X3ADL6</accession>
<dbReference type="RefSeq" id="WP_259621334.1">
    <property type="nucleotide sequence ID" value="NZ_JANYMP010000001.1"/>
</dbReference>
<evidence type="ECO:0000313" key="3">
    <source>
        <dbReference type="Proteomes" id="UP001141259"/>
    </source>
</evidence>
<dbReference type="EMBL" id="JANYMP010000001">
    <property type="protein sequence ID" value="MCS7475831.1"/>
    <property type="molecule type" value="Genomic_DNA"/>
</dbReference>
<protein>
    <submittedName>
        <fullName evidence="2">BNR repeat-containing protein</fullName>
    </submittedName>
</protein>
<reference evidence="2" key="1">
    <citation type="submission" date="2022-08" db="EMBL/GenBank/DDBJ databases">
        <authorList>
            <person name="Tistechok S."/>
            <person name="Samborskyy M."/>
            <person name="Roman I."/>
        </authorList>
    </citation>
    <scope>NUCLEOTIDE SEQUENCE</scope>
    <source>
        <strain evidence="2">DSM 103496</strain>
    </source>
</reference>
<name>A0A9X3ADL6_9PSEU</name>
<dbReference type="Pfam" id="PF15892">
    <property type="entry name" value="BNR_4"/>
    <property type="match status" value="1"/>
</dbReference>
<organism evidence="2 3">
    <name type="scientific">Umezawaea endophytica</name>
    <dbReference type="NCBI Taxonomy" id="1654476"/>
    <lineage>
        <taxon>Bacteria</taxon>
        <taxon>Bacillati</taxon>
        <taxon>Actinomycetota</taxon>
        <taxon>Actinomycetes</taxon>
        <taxon>Pseudonocardiales</taxon>
        <taxon>Pseudonocardiaceae</taxon>
        <taxon>Umezawaea</taxon>
    </lineage>
</organism>
<sequence length="495" mass="52679">MSDHPTAKAAARPSRVETPPWSSGKSATRAKAAIAVVVAAAALLVPTGSASAAPGATLVSDTVLDPSALYFVSYDGLVNNDSFQQDAILTYAGHQYTAWYTSSRDAVVARRALTGNTAWQKVVLPHRLSVDDSHNVISLGVSPQDGRLHVAMDTHNTPVFYLKSEAGLVSQAASRDWTAARFGAVQRSLDGVDLGAMTYPQFVVTPEGRLQFSYRTGGSGNGVNELAEYDAGTWRKLGAWSSATGSWTGPNGVVSTTRNMYLHGLTYDRGGRLHAAFTWREGYAAVLCNGGGLTNHETGYVYSDDRGRTWRNGAGTQVGTTGGTRVGIGSPGLVADPLDPNHGLMNQEGQAADSAGTPHVVISYVPGRFTQCVSNYAQQRAQYGRAFHLVRGSNGAWTKREVPVAPGSTQRTKIVFDRADNAYLVMPRARIVSASKASGWTDWTLVFDRSSMNAFGEVNVDTSRIAADGVLSVQYQQASSGTTPSPIRVADIRLG</sequence>